<dbReference type="Proteomes" id="UP000825935">
    <property type="component" value="Chromosome 17"/>
</dbReference>
<comment type="caution">
    <text evidence="3">The sequence shown here is derived from an EMBL/GenBank/DDBJ whole genome shotgun (WGS) entry which is preliminary data.</text>
</comment>
<organism evidence="3 4">
    <name type="scientific">Ceratopteris richardii</name>
    <name type="common">Triangle waterfern</name>
    <dbReference type="NCBI Taxonomy" id="49495"/>
    <lineage>
        <taxon>Eukaryota</taxon>
        <taxon>Viridiplantae</taxon>
        <taxon>Streptophyta</taxon>
        <taxon>Embryophyta</taxon>
        <taxon>Tracheophyta</taxon>
        <taxon>Polypodiopsida</taxon>
        <taxon>Polypodiidae</taxon>
        <taxon>Polypodiales</taxon>
        <taxon>Pteridineae</taxon>
        <taxon>Pteridaceae</taxon>
        <taxon>Parkerioideae</taxon>
        <taxon>Ceratopteris</taxon>
    </lineage>
</organism>
<evidence type="ECO:0000313" key="4">
    <source>
        <dbReference type="Proteomes" id="UP000825935"/>
    </source>
</evidence>
<evidence type="ECO:0000256" key="1">
    <source>
        <dbReference type="SAM" id="Phobius"/>
    </source>
</evidence>
<gene>
    <name evidence="3" type="ORF">KP509_17G074600</name>
</gene>
<dbReference type="OrthoDB" id="1916993at2759"/>
<feature type="chain" id="PRO_5035810166" evidence="2">
    <location>
        <begin position="17"/>
        <end position="227"/>
    </location>
</feature>
<feature type="signal peptide" evidence="2">
    <location>
        <begin position="1"/>
        <end position="16"/>
    </location>
</feature>
<protein>
    <submittedName>
        <fullName evidence="3">Uncharacterized protein</fullName>
    </submittedName>
</protein>
<dbReference type="EMBL" id="CM035422">
    <property type="protein sequence ID" value="KAH7373776.1"/>
    <property type="molecule type" value="Genomic_DNA"/>
</dbReference>
<feature type="transmembrane region" description="Helical" evidence="1">
    <location>
        <begin position="207"/>
        <end position="226"/>
    </location>
</feature>
<accession>A0A8T2SZF6</accession>
<keyword evidence="4" id="KW-1185">Reference proteome</keyword>
<keyword evidence="2" id="KW-0732">Signal</keyword>
<evidence type="ECO:0000313" key="3">
    <source>
        <dbReference type="EMBL" id="KAH7373776.1"/>
    </source>
</evidence>
<sequence length="227" mass="23795">MAVAMAMSMAMAMATARLPPPQVLPMLLLIASFLPCGNTNDDILKKTGGATASMFFFLLPRVAEESARAVGKSGGELPFSETVDSTTRMGVTITRSMVAQAASLYNESKEVMSCLYNETKQAVACLYNETVQAVAAFLSNESGEMVAKACPSSCFRPNPVCGKDGVTYWCGASDAACAGAEVEHEGFCDVVADGETGGRGAVAVQSLLLVHMIWLMLAGFLVLLGVP</sequence>
<dbReference type="CDD" id="cd00104">
    <property type="entry name" value="KAZAL_FS"/>
    <property type="match status" value="1"/>
</dbReference>
<keyword evidence="1" id="KW-1133">Transmembrane helix</keyword>
<reference evidence="3" key="1">
    <citation type="submission" date="2021-08" db="EMBL/GenBank/DDBJ databases">
        <title>WGS assembly of Ceratopteris richardii.</title>
        <authorList>
            <person name="Marchant D.B."/>
            <person name="Chen G."/>
            <person name="Jenkins J."/>
            <person name="Shu S."/>
            <person name="Leebens-Mack J."/>
            <person name="Grimwood J."/>
            <person name="Schmutz J."/>
            <person name="Soltis P."/>
            <person name="Soltis D."/>
            <person name="Chen Z.-H."/>
        </authorList>
    </citation>
    <scope>NUCLEOTIDE SEQUENCE</scope>
    <source>
        <strain evidence="3">Whitten #5841</strain>
        <tissue evidence="3">Leaf</tissue>
    </source>
</reference>
<keyword evidence="1" id="KW-0472">Membrane</keyword>
<dbReference type="PANTHER" id="PTHR34376:SF2">
    <property type="entry name" value="SERINE PROTEASE INHIBITOR, KAZAL-TYPE FAMILY PROTEIN"/>
    <property type="match status" value="1"/>
</dbReference>
<dbReference type="PANTHER" id="PTHR34376">
    <property type="entry name" value="SERINE PROTEASE INHIBITOR, KAZAL-TYPE FAMILY PROTEIN"/>
    <property type="match status" value="1"/>
</dbReference>
<dbReference type="AlphaFoldDB" id="A0A8T2SZF6"/>
<dbReference type="Gene3D" id="3.30.60.30">
    <property type="match status" value="1"/>
</dbReference>
<name>A0A8T2SZF6_CERRI</name>
<proteinExistence type="predicted"/>
<evidence type="ECO:0000256" key="2">
    <source>
        <dbReference type="SAM" id="SignalP"/>
    </source>
</evidence>
<keyword evidence="1" id="KW-0812">Transmembrane</keyword>